<dbReference type="InterPro" id="IPR036761">
    <property type="entry name" value="TTHA0802/YceI-like_sf"/>
</dbReference>
<dbReference type="Proteomes" id="UP000323720">
    <property type="component" value="Unassembled WGS sequence"/>
</dbReference>
<feature type="domain" description="Lipid/polyisoprenoid-binding YceI-like" evidence="1">
    <location>
        <begin position="6"/>
        <end position="170"/>
    </location>
</feature>
<dbReference type="PANTHER" id="PTHR34406:SF1">
    <property type="entry name" value="PROTEIN YCEI"/>
    <property type="match status" value="1"/>
</dbReference>
<reference evidence="2 3" key="1">
    <citation type="submission" date="2019-08" db="EMBL/GenBank/DDBJ databases">
        <title>Genomes of Antarctic Bizionia species.</title>
        <authorList>
            <person name="Bowman J.P."/>
        </authorList>
    </citation>
    <scope>NUCLEOTIDE SEQUENCE [LARGE SCALE GENOMIC DNA]</scope>
    <source>
        <strain evidence="2 3">ADA-4</strain>
    </source>
</reference>
<comment type="caution">
    <text evidence="2">The sequence shown here is derived from an EMBL/GenBank/DDBJ whole genome shotgun (WGS) entry which is preliminary data.</text>
</comment>
<evidence type="ECO:0000259" key="1">
    <source>
        <dbReference type="SMART" id="SM00867"/>
    </source>
</evidence>
<dbReference type="InterPro" id="IPR007372">
    <property type="entry name" value="Lipid/polyisoprenoid-bd_YceI"/>
</dbReference>
<keyword evidence="3" id="KW-1185">Reference proteome</keyword>
<dbReference type="Gene3D" id="2.40.128.110">
    <property type="entry name" value="Lipid/polyisoprenoid-binding, YceI-like"/>
    <property type="match status" value="1"/>
</dbReference>
<dbReference type="RefSeq" id="WP_148404965.1">
    <property type="nucleotide sequence ID" value="NZ_VSKK01000004.1"/>
</dbReference>
<dbReference type="Pfam" id="PF04264">
    <property type="entry name" value="YceI"/>
    <property type="match status" value="1"/>
</dbReference>
<proteinExistence type="predicted"/>
<name>A0A5D0R2T3_9FLAO</name>
<dbReference type="SMART" id="SM00867">
    <property type="entry name" value="YceI"/>
    <property type="match status" value="1"/>
</dbReference>
<evidence type="ECO:0000313" key="2">
    <source>
        <dbReference type="EMBL" id="TYB75890.1"/>
    </source>
</evidence>
<dbReference type="EMBL" id="VSKK01000004">
    <property type="protein sequence ID" value="TYB75890.1"/>
    <property type="molecule type" value="Genomic_DNA"/>
</dbReference>
<dbReference type="PANTHER" id="PTHR34406">
    <property type="entry name" value="PROTEIN YCEI"/>
    <property type="match status" value="1"/>
</dbReference>
<dbReference type="OrthoDB" id="9811006at2"/>
<organism evidence="2 3">
    <name type="scientific">Bizionia myxarmorum</name>
    <dbReference type="NCBI Taxonomy" id="291186"/>
    <lineage>
        <taxon>Bacteria</taxon>
        <taxon>Pseudomonadati</taxon>
        <taxon>Bacteroidota</taxon>
        <taxon>Flavobacteriia</taxon>
        <taxon>Flavobacteriales</taxon>
        <taxon>Flavobacteriaceae</taxon>
        <taxon>Bizionia</taxon>
    </lineage>
</organism>
<dbReference type="AlphaFoldDB" id="A0A5D0R2T3"/>
<accession>A0A5D0R2T3</accession>
<gene>
    <name evidence="2" type="ORF">ES674_13815</name>
</gene>
<protein>
    <submittedName>
        <fullName evidence="2">YceI family protein</fullName>
    </submittedName>
</protein>
<sequence>MENNTNWSIDNAHSEIAFKVKHMMISTVTGHFEDFEATAKTNGDNFNNAVIEFSAKTASINTKNKDRDAHLKSDDFFNSEKFPEMKFVSKSFDGEHLVGDLTIRDITKEITLNADFNGVAVDPYGQTKAGFEITGELNRKDFNLTWSAITEAGSIVVSDKVKLVVDVQFIKQS</sequence>
<dbReference type="SUPFAM" id="SSF101874">
    <property type="entry name" value="YceI-like"/>
    <property type="match status" value="1"/>
</dbReference>
<evidence type="ECO:0000313" key="3">
    <source>
        <dbReference type="Proteomes" id="UP000323720"/>
    </source>
</evidence>